<dbReference type="OrthoDB" id="127333at2"/>
<evidence type="ECO:0008006" key="3">
    <source>
        <dbReference type="Google" id="ProtNLM"/>
    </source>
</evidence>
<organism evidence="1 2">
    <name type="scientific">Fimbriiglobus ruber</name>
    <dbReference type="NCBI Taxonomy" id="1908690"/>
    <lineage>
        <taxon>Bacteria</taxon>
        <taxon>Pseudomonadati</taxon>
        <taxon>Planctomycetota</taxon>
        <taxon>Planctomycetia</taxon>
        <taxon>Gemmatales</taxon>
        <taxon>Gemmataceae</taxon>
        <taxon>Fimbriiglobus</taxon>
    </lineage>
</organism>
<protein>
    <recommendedName>
        <fullName evidence="3">Sulfatase</fullName>
    </recommendedName>
</protein>
<accession>A0A225EEF9</accession>
<dbReference type="AlphaFoldDB" id="A0A225EEF9"/>
<evidence type="ECO:0000313" key="1">
    <source>
        <dbReference type="EMBL" id="OWK46755.1"/>
    </source>
</evidence>
<dbReference type="Pfam" id="PF07394">
    <property type="entry name" value="DUF1501"/>
    <property type="match status" value="1"/>
</dbReference>
<dbReference type="InterPro" id="IPR006311">
    <property type="entry name" value="TAT_signal"/>
</dbReference>
<dbReference type="EMBL" id="NIDE01000001">
    <property type="protein sequence ID" value="OWK46755.1"/>
    <property type="molecule type" value="Genomic_DNA"/>
</dbReference>
<comment type="caution">
    <text evidence="1">The sequence shown here is derived from an EMBL/GenBank/DDBJ whole genome shotgun (WGS) entry which is preliminary data.</text>
</comment>
<dbReference type="InterPro" id="IPR010869">
    <property type="entry name" value="DUF1501"/>
</dbReference>
<sequence length="487" mass="53127">MPNQFCGRTRREFLWQFGAGFGGVALSAMLQADGFFGRATAADATSTDSLAPKPPHFPTKAKRCIFLFMYGGPSQMDLFDYKPVLQKMDGKTADIEVRRRAVTKGKLLASKRKFAQYGKSGQWCSDALPHISQHMDELAVVKSLYSDSFIHGSAMLQMNSGRIVQGHPSIGSWLGYGLGSMNRNLPGYVVMLDPRGGPISGATNWSAGFMPAAYQGTVLRSAGEPILNLGSTAGDTVLQQRDRVDAINALNAAHLSSRPGYSELQARVASYELAFQLQSTAPEALDLSREDEKTKEMYGLNDPKGSHTLTVGPAPFGRQCLIARRMIERGVRFVQIYHGGGHQQQNWDAHNGVEENLAIHCPEIDKPIAGLLTDLKRRGLLDDTLVVWGGEFGRQPVVQGSGDGRDHNPKGFTYWLAGGGVKGGTSYGETDELGHEAVVDRHHVRDLHATLLHLMGLDHHKLTYFYGGLNQKLTGVIEPEVIKGIIA</sequence>
<proteinExistence type="predicted"/>
<dbReference type="PANTHER" id="PTHR43737">
    <property type="entry name" value="BLL7424 PROTEIN"/>
    <property type="match status" value="1"/>
</dbReference>
<name>A0A225EEF9_9BACT</name>
<reference evidence="2" key="1">
    <citation type="submission" date="2017-06" db="EMBL/GenBank/DDBJ databases">
        <title>Genome analysis of Fimbriiglobus ruber SP5, the first member of the order Planctomycetales with confirmed chitinolytic capability.</title>
        <authorList>
            <person name="Ravin N.V."/>
            <person name="Rakitin A.L."/>
            <person name="Ivanova A.A."/>
            <person name="Beletsky A.V."/>
            <person name="Kulichevskaya I.S."/>
            <person name="Mardanov A.V."/>
            <person name="Dedysh S.N."/>
        </authorList>
    </citation>
    <scope>NUCLEOTIDE SEQUENCE [LARGE SCALE GENOMIC DNA]</scope>
    <source>
        <strain evidence="2">SP5</strain>
    </source>
</reference>
<dbReference type="PROSITE" id="PS51318">
    <property type="entry name" value="TAT"/>
    <property type="match status" value="1"/>
</dbReference>
<dbReference type="Proteomes" id="UP000214646">
    <property type="component" value="Unassembled WGS sequence"/>
</dbReference>
<gene>
    <name evidence="1" type="ORF">FRUB_00454</name>
</gene>
<dbReference type="RefSeq" id="WP_088251947.1">
    <property type="nucleotide sequence ID" value="NZ_NIDE01000001.1"/>
</dbReference>
<evidence type="ECO:0000313" key="2">
    <source>
        <dbReference type="Proteomes" id="UP000214646"/>
    </source>
</evidence>
<dbReference type="InterPro" id="IPR017850">
    <property type="entry name" value="Alkaline_phosphatase_core_sf"/>
</dbReference>
<keyword evidence="2" id="KW-1185">Reference proteome</keyword>
<dbReference type="PANTHER" id="PTHR43737:SF1">
    <property type="entry name" value="DUF1501 DOMAIN-CONTAINING PROTEIN"/>
    <property type="match status" value="1"/>
</dbReference>
<dbReference type="SUPFAM" id="SSF53649">
    <property type="entry name" value="Alkaline phosphatase-like"/>
    <property type="match status" value="1"/>
</dbReference>